<feature type="domain" description="Thioesterase TesA-like" evidence="4">
    <location>
        <begin position="161"/>
        <end position="383"/>
    </location>
</feature>
<evidence type="ECO:0000256" key="1">
    <source>
        <dbReference type="ARBA" id="ARBA00007169"/>
    </source>
</evidence>
<accession>A0A918ZPZ2</accession>
<dbReference type="AlphaFoldDB" id="A0A918ZPZ2"/>
<dbReference type="InterPro" id="IPR012223">
    <property type="entry name" value="TEII"/>
</dbReference>
<gene>
    <name evidence="5" type="ORF">GCM10018785_34630</name>
</gene>
<evidence type="ECO:0000256" key="2">
    <source>
        <dbReference type="ARBA" id="ARBA00022801"/>
    </source>
</evidence>
<protein>
    <recommendedName>
        <fullName evidence="4">Thioesterase TesA-like domain-containing protein</fullName>
    </recommendedName>
</protein>
<dbReference type="GO" id="GO:0016787">
    <property type="term" value="F:hydrolase activity"/>
    <property type="evidence" value="ECO:0007669"/>
    <property type="project" value="UniProtKB-KW"/>
</dbReference>
<evidence type="ECO:0000259" key="4">
    <source>
        <dbReference type="SMART" id="SM00824"/>
    </source>
</evidence>
<dbReference type="PANTHER" id="PTHR11487:SF0">
    <property type="entry name" value="S-ACYL FATTY ACID SYNTHASE THIOESTERASE, MEDIUM CHAIN"/>
    <property type="match status" value="1"/>
</dbReference>
<feature type="region of interest" description="Disordered" evidence="3">
    <location>
        <begin position="44"/>
        <end position="65"/>
    </location>
</feature>
<keyword evidence="2" id="KW-0378">Hydrolase</keyword>
<name>A0A918ZPZ2_9ACTN</name>
<dbReference type="EMBL" id="BNBT01000046">
    <property type="protein sequence ID" value="GHE62673.1"/>
    <property type="molecule type" value="Genomic_DNA"/>
</dbReference>
<dbReference type="Proteomes" id="UP000608024">
    <property type="component" value="Unassembled WGS sequence"/>
</dbReference>
<dbReference type="PANTHER" id="PTHR11487">
    <property type="entry name" value="THIOESTERASE"/>
    <property type="match status" value="1"/>
</dbReference>
<dbReference type="InterPro" id="IPR029058">
    <property type="entry name" value="AB_hydrolase_fold"/>
</dbReference>
<evidence type="ECO:0000256" key="3">
    <source>
        <dbReference type="SAM" id="MobiDB-lite"/>
    </source>
</evidence>
<evidence type="ECO:0000313" key="5">
    <source>
        <dbReference type="EMBL" id="GHE62673.1"/>
    </source>
</evidence>
<keyword evidence="6" id="KW-1185">Reference proteome</keyword>
<sequence>MWGVRTGGREWARGRYPLEGPLRCSLGGASLGVRSRCALGALEGGPGGRGRQRAWGRAPRPADRTPLVTAVPGGAWGVTGHRAGQDPSTGPGAFPLAVAAPVLVASRADVRPNRGQTASRLDGVLMTIEPKTTARTGDTAATTALWLRRPQRRPGARTTLVCLPHAGGTASFFVPWAAFVPLDVELVAVQYPGRQDRLGERPFTSMSELADAVADVLRAGIPADRELVLFGHSMGGALALETALRLEAGPGPAPRRLYVSGHEGPRRKRRGSVHQLPEEELVAKVKELGGTDPRLLDDPDVREMVLPAIRADYRLIETYRPDLEARLRCPLAVFSGDQDPDVGPEDIEAWREVSTRTDAFFSRVLPGDHFYLAQHAERIVAEMFGPAGRA</sequence>
<organism evidence="5 6">
    <name type="scientific">Streptomyces longispororuber</name>
    <dbReference type="NCBI Taxonomy" id="68230"/>
    <lineage>
        <taxon>Bacteria</taxon>
        <taxon>Bacillati</taxon>
        <taxon>Actinomycetota</taxon>
        <taxon>Actinomycetes</taxon>
        <taxon>Kitasatosporales</taxon>
        <taxon>Streptomycetaceae</taxon>
        <taxon>Streptomyces</taxon>
    </lineage>
</organism>
<dbReference type="InterPro" id="IPR001031">
    <property type="entry name" value="Thioesterase"/>
</dbReference>
<dbReference type="SMART" id="SM00824">
    <property type="entry name" value="PKS_TE"/>
    <property type="match status" value="1"/>
</dbReference>
<comment type="similarity">
    <text evidence="1">Belongs to the thioesterase family.</text>
</comment>
<reference evidence="5" key="2">
    <citation type="submission" date="2020-09" db="EMBL/GenBank/DDBJ databases">
        <authorList>
            <person name="Sun Q."/>
            <person name="Ohkuma M."/>
        </authorList>
    </citation>
    <scope>NUCLEOTIDE SEQUENCE</scope>
    <source>
        <strain evidence="5">JCM 4784</strain>
    </source>
</reference>
<dbReference type="GO" id="GO:0008610">
    <property type="term" value="P:lipid biosynthetic process"/>
    <property type="evidence" value="ECO:0007669"/>
    <property type="project" value="TreeGrafter"/>
</dbReference>
<feature type="region of interest" description="Disordered" evidence="3">
    <location>
        <begin position="255"/>
        <end position="274"/>
    </location>
</feature>
<evidence type="ECO:0000313" key="6">
    <source>
        <dbReference type="Proteomes" id="UP000608024"/>
    </source>
</evidence>
<dbReference type="Gene3D" id="3.40.50.1820">
    <property type="entry name" value="alpha/beta hydrolase"/>
    <property type="match status" value="1"/>
</dbReference>
<reference evidence="5" key="1">
    <citation type="journal article" date="2014" name="Int. J. Syst. Evol. Microbiol.">
        <title>Complete genome sequence of Corynebacterium casei LMG S-19264T (=DSM 44701T), isolated from a smear-ripened cheese.</title>
        <authorList>
            <consortium name="US DOE Joint Genome Institute (JGI-PGF)"/>
            <person name="Walter F."/>
            <person name="Albersmeier A."/>
            <person name="Kalinowski J."/>
            <person name="Ruckert C."/>
        </authorList>
    </citation>
    <scope>NUCLEOTIDE SEQUENCE</scope>
    <source>
        <strain evidence="5">JCM 4784</strain>
    </source>
</reference>
<dbReference type="InterPro" id="IPR020802">
    <property type="entry name" value="TesA-like"/>
</dbReference>
<proteinExistence type="inferred from homology"/>
<dbReference type="Pfam" id="PF00975">
    <property type="entry name" value="Thioesterase"/>
    <property type="match status" value="1"/>
</dbReference>
<comment type="caution">
    <text evidence="5">The sequence shown here is derived from an EMBL/GenBank/DDBJ whole genome shotgun (WGS) entry which is preliminary data.</text>
</comment>
<dbReference type="SUPFAM" id="SSF53474">
    <property type="entry name" value="alpha/beta-Hydrolases"/>
    <property type="match status" value="1"/>
</dbReference>